<accession>A0A7T4QZU8</accession>
<dbReference type="KEGG" id="snan:I6N98_15830"/>
<dbReference type="RefSeq" id="WP_198569290.1">
    <property type="nucleotide sequence ID" value="NZ_CP066167.1"/>
</dbReference>
<gene>
    <name evidence="1" type="ORF">I6N98_15830</name>
</gene>
<dbReference type="EMBL" id="CP066167">
    <property type="protein sequence ID" value="QQD17791.1"/>
    <property type="molecule type" value="Genomic_DNA"/>
</dbReference>
<reference evidence="1 2" key="1">
    <citation type="submission" date="2020-12" db="EMBL/GenBank/DDBJ databases">
        <authorList>
            <person name="Shan Y."/>
        </authorList>
    </citation>
    <scope>NUCLEOTIDE SEQUENCE [LARGE SCALE GENOMIC DNA]</scope>
    <source>
        <strain evidence="2">csc3.9</strain>
    </source>
</reference>
<proteinExistence type="predicted"/>
<evidence type="ECO:0000313" key="1">
    <source>
        <dbReference type="EMBL" id="QQD17791.1"/>
    </source>
</evidence>
<dbReference type="AlphaFoldDB" id="A0A7T4QZU8"/>
<sequence>MNRARLFDDQQNGNALPDLREVLAAQLNSALADGEEHIAKSLESLIALLMGFEELERRYPDDRELIDSLKSSAGDLVQQLQFFDAHSQRITHVADSIVNSACSLPLSAQQNSRCLEELRAHYTCEAEHETHRSLTQCLNGNVSQSQLEDD</sequence>
<name>A0A7T4QZU8_9GAMM</name>
<organism evidence="1 2">
    <name type="scientific">Spongiibacter nanhainus</name>
    <dbReference type="NCBI Taxonomy" id="2794344"/>
    <lineage>
        <taxon>Bacteria</taxon>
        <taxon>Pseudomonadati</taxon>
        <taxon>Pseudomonadota</taxon>
        <taxon>Gammaproteobacteria</taxon>
        <taxon>Cellvibrionales</taxon>
        <taxon>Spongiibacteraceae</taxon>
        <taxon>Spongiibacter</taxon>
    </lineage>
</organism>
<dbReference type="Proteomes" id="UP000596063">
    <property type="component" value="Chromosome"/>
</dbReference>
<protein>
    <submittedName>
        <fullName evidence="1">Uncharacterized protein</fullName>
    </submittedName>
</protein>
<evidence type="ECO:0000313" key="2">
    <source>
        <dbReference type="Proteomes" id="UP000596063"/>
    </source>
</evidence>
<keyword evidence="2" id="KW-1185">Reference proteome</keyword>